<sequence>MPKSLQIRGAPPSAKRFNKRTLGILLGGSALAILLAAGFAMRSPDNAAVAPQELYNTSNKALPDALSELPQGYGDVQSEPRRLGPPLPGDIGAGLHGQPKTVPDDNPFRYQPAPSYHYAPPPSYTAPQTTQANRPSARTSDLFFIAKAGGGDDAATADVGSATFADPGVAALAELFGQGGGFGLPTPTGNGGSNDGRESVESELSDADIYNPHSLRIPVSPYQVMAGTIIPASLVTGLNSDLPGQVIAQVTENVYDTPTGRHLLIPQGTRLLGRYESDTEAGQSRALVVWNRLIRPDGSSLLIENLPSVDRMGQAGLRDRVDRHRGSVFSAAILSSILSVASELGSDEDDRITEALRDGGQSTINQAGQRAVTQALSRKPTIRVRPGWRVGVIVNRDLVLSLYNQGG</sequence>
<accession>A0ABQ5UY41</accession>
<keyword evidence="4 7" id="KW-1133">Transmembrane helix</keyword>
<dbReference type="Gene3D" id="2.40.128.260">
    <property type="entry name" value="Type IV secretion system, VirB10/TraB/TrbI"/>
    <property type="match status" value="1"/>
</dbReference>
<keyword evidence="3 7" id="KW-0812">Transmembrane</keyword>
<evidence type="ECO:0000256" key="1">
    <source>
        <dbReference type="ARBA" id="ARBA00004167"/>
    </source>
</evidence>
<dbReference type="RefSeq" id="WP_284369227.1">
    <property type="nucleotide sequence ID" value="NZ_BSNJ01000001.1"/>
</dbReference>
<gene>
    <name evidence="8" type="ORF">GCM10007854_04330</name>
</gene>
<keyword evidence="9" id="KW-1185">Reference proteome</keyword>
<feature type="region of interest" description="Disordered" evidence="6">
    <location>
        <begin position="65"/>
        <end position="136"/>
    </location>
</feature>
<dbReference type="InterPro" id="IPR005498">
    <property type="entry name" value="T4SS_VirB10/TraB/TrbI"/>
</dbReference>
<comment type="similarity">
    <text evidence="2">Belongs to the TrbI/VirB10 family.</text>
</comment>
<reference evidence="8" key="1">
    <citation type="journal article" date="2014" name="Int. J. Syst. Evol. Microbiol.">
        <title>Complete genome of a new Firmicutes species belonging to the dominant human colonic microbiota ('Ruminococcus bicirculans') reveals two chromosomes and a selective capacity to utilize plant glucans.</title>
        <authorList>
            <consortium name="NISC Comparative Sequencing Program"/>
            <person name="Wegmann U."/>
            <person name="Louis P."/>
            <person name="Goesmann A."/>
            <person name="Henrissat B."/>
            <person name="Duncan S.H."/>
            <person name="Flint H.J."/>
        </authorList>
    </citation>
    <scope>NUCLEOTIDE SEQUENCE</scope>
    <source>
        <strain evidence="8">NBRC 108216</strain>
    </source>
</reference>
<evidence type="ECO:0000256" key="6">
    <source>
        <dbReference type="SAM" id="MobiDB-lite"/>
    </source>
</evidence>
<dbReference type="CDD" id="cd16429">
    <property type="entry name" value="VirB10"/>
    <property type="match status" value="1"/>
</dbReference>
<evidence type="ECO:0000256" key="5">
    <source>
        <dbReference type="ARBA" id="ARBA00023136"/>
    </source>
</evidence>
<protein>
    <submittedName>
        <fullName evidence="8">Conjugal transfer protein TraI</fullName>
    </submittedName>
</protein>
<name>A0ABQ5UY41_9PROT</name>
<dbReference type="Pfam" id="PF03743">
    <property type="entry name" value="TrbI"/>
    <property type="match status" value="1"/>
</dbReference>
<evidence type="ECO:0000256" key="3">
    <source>
        <dbReference type="ARBA" id="ARBA00022692"/>
    </source>
</evidence>
<proteinExistence type="inferred from homology"/>
<comment type="caution">
    <text evidence="8">The sequence shown here is derived from an EMBL/GenBank/DDBJ whole genome shotgun (WGS) entry which is preliminary data.</text>
</comment>
<dbReference type="Proteomes" id="UP001161390">
    <property type="component" value="Unassembled WGS sequence"/>
</dbReference>
<reference evidence="8" key="2">
    <citation type="submission" date="2023-01" db="EMBL/GenBank/DDBJ databases">
        <title>Draft genome sequence of Algimonas porphyrae strain NBRC 108216.</title>
        <authorList>
            <person name="Sun Q."/>
            <person name="Mori K."/>
        </authorList>
    </citation>
    <scope>NUCLEOTIDE SEQUENCE</scope>
    <source>
        <strain evidence="8">NBRC 108216</strain>
    </source>
</reference>
<organism evidence="8 9">
    <name type="scientific">Algimonas porphyrae</name>
    <dbReference type="NCBI Taxonomy" id="1128113"/>
    <lineage>
        <taxon>Bacteria</taxon>
        <taxon>Pseudomonadati</taxon>
        <taxon>Pseudomonadota</taxon>
        <taxon>Alphaproteobacteria</taxon>
        <taxon>Maricaulales</taxon>
        <taxon>Robiginitomaculaceae</taxon>
        <taxon>Algimonas</taxon>
    </lineage>
</organism>
<evidence type="ECO:0000256" key="7">
    <source>
        <dbReference type="SAM" id="Phobius"/>
    </source>
</evidence>
<evidence type="ECO:0000256" key="2">
    <source>
        <dbReference type="ARBA" id="ARBA00010265"/>
    </source>
</evidence>
<dbReference type="InterPro" id="IPR042217">
    <property type="entry name" value="T4SS_VirB10/TrbI"/>
</dbReference>
<dbReference type="EMBL" id="BSNJ01000001">
    <property type="protein sequence ID" value="GLQ19478.1"/>
    <property type="molecule type" value="Genomic_DNA"/>
</dbReference>
<feature type="transmembrane region" description="Helical" evidence="7">
    <location>
        <begin position="21"/>
        <end position="41"/>
    </location>
</feature>
<evidence type="ECO:0000256" key="4">
    <source>
        <dbReference type="ARBA" id="ARBA00022989"/>
    </source>
</evidence>
<keyword evidence="5 7" id="KW-0472">Membrane</keyword>
<evidence type="ECO:0000313" key="9">
    <source>
        <dbReference type="Proteomes" id="UP001161390"/>
    </source>
</evidence>
<evidence type="ECO:0000313" key="8">
    <source>
        <dbReference type="EMBL" id="GLQ19478.1"/>
    </source>
</evidence>
<comment type="subcellular location">
    <subcellularLocation>
        <location evidence="1">Membrane</location>
        <topology evidence="1">Single-pass membrane protein</topology>
    </subcellularLocation>
</comment>